<keyword evidence="4" id="KW-1185">Reference proteome</keyword>
<feature type="region of interest" description="Disordered" evidence="1">
    <location>
        <begin position="445"/>
        <end position="474"/>
    </location>
</feature>
<evidence type="ECO:0000313" key="4">
    <source>
        <dbReference type="Proteomes" id="UP000749646"/>
    </source>
</evidence>
<feature type="transmembrane region" description="Helical" evidence="2">
    <location>
        <begin position="264"/>
        <end position="286"/>
    </location>
</feature>
<evidence type="ECO:0000256" key="2">
    <source>
        <dbReference type="SAM" id="Phobius"/>
    </source>
</evidence>
<dbReference type="Proteomes" id="UP000749646">
    <property type="component" value="Unassembled WGS sequence"/>
</dbReference>
<dbReference type="SUPFAM" id="SSF117281">
    <property type="entry name" value="Kelch motif"/>
    <property type="match status" value="1"/>
</dbReference>
<dbReference type="AlphaFoldDB" id="A0A9P6LYH6"/>
<comment type="caution">
    <text evidence="3">The sequence shown here is derived from an EMBL/GenBank/DDBJ whole genome shotgun (WGS) entry which is preliminary data.</text>
</comment>
<accession>A0A9P6LYH6</accession>
<dbReference type="OrthoDB" id="540004at2759"/>
<keyword evidence="2" id="KW-1133">Transmembrane helix</keyword>
<dbReference type="EMBL" id="JAAAHW010007093">
    <property type="protein sequence ID" value="KAF9951304.1"/>
    <property type="molecule type" value="Genomic_DNA"/>
</dbReference>
<name>A0A9P6LYH6_9FUNG</name>
<keyword evidence="2" id="KW-0812">Transmembrane</keyword>
<dbReference type="PANTHER" id="PTHR23244:SF471">
    <property type="entry name" value="GUANINE NUCLEOTIDE-BINDING PROTEIN SUBUNIT BETA 1-RELATED"/>
    <property type="match status" value="1"/>
</dbReference>
<feature type="compositionally biased region" description="Low complexity" evidence="1">
    <location>
        <begin position="350"/>
        <end position="362"/>
    </location>
</feature>
<sequence>MAYSVAKGTWKAVSQAVGGATGPKEGAGSGGRTMSAIAIGGANKSLGLVIGGGWLPPKTNTHSVLATELTNLVTEADLIAFGRDGSVDALTWSVAATGGNEGSNVNNNLGPLAGTRIVPLSLASGKAVVLGAADGNTILLFGGSLVSNDKITNDLYALDVRTWTWFQPTLKTSALLPPPVRDHQCVMIGDQFLSLFGFNSNQAPASGGASSTSDSRLVPLPPTIYVLSTSQWAWSTKFKPLPGTPLPPTPPNVPTDGNKGKVSAAGIAFGVIFGLAFLAVIGYSVFSHKRKQKRKAETLILLDLQQKEREEARLEKERQKRWEQQKDAPLPPTPPVAHTQVGNYHDHNEYNGSGSGYHNNNNPYPPPPPPPSSNQQGQYLQGHDPFQTPTYQNQHIAPVPHYGQNGNPFDNRHPPAIQPLYQNSQGYVAEEMGYLSPTVPAAHQGYEYEGGSRPAGNLTRGGRDKTSFIEPGYR</sequence>
<reference evidence="3" key="1">
    <citation type="journal article" date="2020" name="Fungal Divers.">
        <title>Resolving the Mortierellaceae phylogeny through synthesis of multi-gene phylogenetics and phylogenomics.</title>
        <authorList>
            <person name="Vandepol N."/>
            <person name="Liber J."/>
            <person name="Desiro A."/>
            <person name="Na H."/>
            <person name="Kennedy M."/>
            <person name="Barry K."/>
            <person name="Grigoriev I.V."/>
            <person name="Miller A.N."/>
            <person name="O'Donnell K."/>
            <person name="Stajich J.E."/>
            <person name="Bonito G."/>
        </authorList>
    </citation>
    <scope>NUCLEOTIDE SEQUENCE</scope>
    <source>
        <strain evidence="3">MES-2147</strain>
    </source>
</reference>
<gene>
    <name evidence="3" type="ORF">BGZ65_006041</name>
</gene>
<protein>
    <recommendedName>
        <fullName evidence="5">Galactose oxidase</fullName>
    </recommendedName>
</protein>
<evidence type="ECO:0000256" key="1">
    <source>
        <dbReference type="SAM" id="MobiDB-lite"/>
    </source>
</evidence>
<feature type="region of interest" description="Disordered" evidence="1">
    <location>
        <begin position="315"/>
        <end position="419"/>
    </location>
</feature>
<proteinExistence type="predicted"/>
<dbReference type="PANTHER" id="PTHR23244">
    <property type="entry name" value="KELCH REPEAT DOMAIN"/>
    <property type="match status" value="1"/>
</dbReference>
<feature type="compositionally biased region" description="Basic and acidic residues" evidence="1">
    <location>
        <begin position="315"/>
        <end position="326"/>
    </location>
</feature>
<dbReference type="Gene3D" id="2.120.10.80">
    <property type="entry name" value="Kelch-type beta propeller"/>
    <property type="match status" value="1"/>
</dbReference>
<organism evidence="3 4">
    <name type="scientific">Modicella reniformis</name>
    <dbReference type="NCBI Taxonomy" id="1440133"/>
    <lineage>
        <taxon>Eukaryota</taxon>
        <taxon>Fungi</taxon>
        <taxon>Fungi incertae sedis</taxon>
        <taxon>Mucoromycota</taxon>
        <taxon>Mortierellomycotina</taxon>
        <taxon>Mortierellomycetes</taxon>
        <taxon>Mortierellales</taxon>
        <taxon>Mortierellaceae</taxon>
        <taxon>Modicella</taxon>
    </lineage>
</organism>
<dbReference type="InterPro" id="IPR015915">
    <property type="entry name" value="Kelch-typ_b-propeller"/>
</dbReference>
<feature type="compositionally biased region" description="Basic and acidic residues" evidence="1">
    <location>
        <begin position="461"/>
        <end position="474"/>
    </location>
</feature>
<evidence type="ECO:0000313" key="3">
    <source>
        <dbReference type="EMBL" id="KAF9951304.1"/>
    </source>
</evidence>
<evidence type="ECO:0008006" key="5">
    <source>
        <dbReference type="Google" id="ProtNLM"/>
    </source>
</evidence>
<feature type="compositionally biased region" description="Pro residues" evidence="1">
    <location>
        <begin position="363"/>
        <end position="372"/>
    </location>
</feature>
<keyword evidence="2" id="KW-0472">Membrane</keyword>